<organism evidence="3 4">
    <name type="scientific">Halorussus aquaticus</name>
    <dbReference type="NCBI Taxonomy" id="2953748"/>
    <lineage>
        <taxon>Archaea</taxon>
        <taxon>Methanobacteriati</taxon>
        <taxon>Methanobacteriota</taxon>
        <taxon>Stenosarchaea group</taxon>
        <taxon>Halobacteria</taxon>
        <taxon>Halobacteriales</taxon>
        <taxon>Haladaptataceae</taxon>
        <taxon>Halorussus</taxon>
    </lineage>
</organism>
<dbReference type="Gene3D" id="3.30.470.20">
    <property type="entry name" value="ATP-grasp fold, B domain"/>
    <property type="match status" value="1"/>
</dbReference>
<protein>
    <submittedName>
        <fullName evidence="3">Carboxylate--amine ligase</fullName>
    </submittedName>
</protein>
<comment type="caution">
    <text evidence="3">The sequence shown here is derived from an EMBL/GenBank/DDBJ whole genome shotgun (WGS) entry which is preliminary data.</text>
</comment>
<dbReference type="EMBL" id="JBHSHT010000002">
    <property type="protein sequence ID" value="MFC4826192.1"/>
    <property type="molecule type" value="Genomic_DNA"/>
</dbReference>
<dbReference type="AlphaFoldDB" id="A0ABD5Q646"/>
<evidence type="ECO:0000313" key="3">
    <source>
        <dbReference type="EMBL" id="MFC4826192.1"/>
    </source>
</evidence>
<keyword evidence="3" id="KW-0436">Ligase</keyword>
<dbReference type="GO" id="GO:0016874">
    <property type="term" value="F:ligase activity"/>
    <property type="evidence" value="ECO:0007669"/>
    <property type="project" value="UniProtKB-KW"/>
</dbReference>
<dbReference type="InterPro" id="IPR011761">
    <property type="entry name" value="ATP-grasp"/>
</dbReference>
<dbReference type="SUPFAM" id="SSF56059">
    <property type="entry name" value="Glutathione synthetase ATP-binding domain-like"/>
    <property type="match status" value="1"/>
</dbReference>
<dbReference type="GeneID" id="73046711"/>
<name>A0ABD5Q646_9EURY</name>
<keyword evidence="1" id="KW-0067">ATP-binding</keyword>
<proteinExistence type="predicted"/>
<reference evidence="3 4" key="1">
    <citation type="journal article" date="2019" name="Int. J. Syst. Evol. Microbiol.">
        <title>The Global Catalogue of Microorganisms (GCM) 10K type strain sequencing project: providing services to taxonomists for standard genome sequencing and annotation.</title>
        <authorList>
            <consortium name="The Broad Institute Genomics Platform"/>
            <consortium name="The Broad Institute Genome Sequencing Center for Infectious Disease"/>
            <person name="Wu L."/>
            <person name="Ma J."/>
        </authorList>
    </citation>
    <scope>NUCLEOTIDE SEQUENCE [LARGE SCALE GENOMIC DNA]</scope>
    <source>
        <strain evidence="3 4">XZYJ18</strain>
    </source>
</reference>
<dbReference type="Proteomes" id="UP001595945">
    <property type="component" value="Unassembled WGS sequence"/>
</dbReference>
<dbReference type="PROSITE" id="PS50975">
    <property type="entry name" value="ATP_GRASP"/>
    <property type="match status" value="1"/>
</dbReference>
<keyword evidence="1" id="KW-0547">Nucleotide-binding</keyword>
<evidence type="ECO:0000313" key="4">
    <source>
        <dbReference type="Proteomes" id="UP001595945"/>
    </source>
</evidence>
<keyword evidence="4" id="KW-1185">Reference proteome</keyword>
<evidence type="ECO:0000259" key="2">
    <source>
        <dbReference type="PROSITE" id="PS50975"/>
    </source>
</evidence>
<sequence length="399" mass="44747">MSPANDDGPSVLVPTGVAPYSYPCLRSLGRRGVHTVAASEHDHVPVFASRFCDETAALPSPEDDLLAYKDALLDLAAREDLETVIPVREYDAYLLSKYRDEFTDHVSLEVPDIDTLARVHDRVELAAAAEAAGVPVPETRAFDEVEDWSGERILKSRYNLLADEYVETHAPSEAEEVNNVTHVRPGEDPDREQLLAEMNHAPIVQEFVPSSDEYMFAGLYDRGEPVATFQHRQIRGNSYTGGGGVYRESTYDPELERVARDLLGELDWHGLACIEYMEHAETGEYYLTEINPRMWQSLPSTVQAGADFPYYYWLQSQGRREEIDPDFELGVGSHLLYGELGYVASVLRDDSPFVERPGLGETAWEIGESVVRQPKFDFLRLDDPRPFVSGVVQTLSKGD</sequence>
<feature type="domain" description="ATP-grasp" evidence="2">
    <location>
        <begin position="126"/>
        <end position="319"/>
    </location>
</feature>
<accession>A0ABD5Q646</accession>
<dbReference type="Gene3D" id="3.40.50.20">
    <property type="match status" value="1"/>
</dbReference>
<dbReference type="GO" id="GO:0005524">
    <property type="term" value="F:ATP binding"/>
    <property type="evidence" value="ECO:0007669"/>
    <property type="project" value="UniProtKB-UniRule"/>
</dbReference>
<evidence type="ECO:0000256" key="1">
    <source>
        <dbReference type="PROSITE-ProRule" id="PRU00409"/>
    </source>
</evidence>
<dbReference type="RefSeq" id="WP_254268188.1">
    <property type="nucleotide sequence ID" value="NZ_CP100400.1"/>
</dbReference>
<gene>
    <name evidence="3" type="ORF">ACFO9K_18215</name>
</gene>